<protein>
    <submittedName>
        <fullName evidence="1">Uncharacterized protein</fullName>
    </submittedName>
</protein>
<keyword evidence="2" id="KW-1185">Reference proteome</keyword>
<dbReference type="HOGENOM" id="CLU_3410997_0_0_1"/>
<dbReference type="EnsemblMetazoa" id="tetur03g08050.1">
    <property type="protein sequence ID" value="tetur03g08050.1"/>
    <property type="gene ID" value="tetur03g08050"/>
</dbReference>
<dbReference type="AlphaFoldDB" id="T1K0J8"/>
<dbReference type="EMBL" id="CAEY01001142">
    <property type="status" value="NOT_ANNOTATED_CDS"/>
    <property type="molecule type" value="Genomic_DNA"/>
</dbReference>
<proteinExistence type="predicted"/>
<name>T1K0J8_TETUR</name>
<sequence>MRTGKLWPSRARRKLIKPWHVEYDVWIVS</sequence>
<reference evidence="2" key="1">
    <citation type="submission" date="2011-08" db="EMBL/GenBank/DDBJ databases">
        <authorList>
            <person name="Rombauts S."/>
        </authorList>
    </citation>
    <scope>NUCLEOTIDE SEQUENCE</scope>
    <source>
        <strain evidence="2">London</strain>
    </source>
</reference>
<evidence type="ECO:0000313" key="1">
    <source>
        <dbReference type="EnsemblMetazoa" id="tetur03g08050.1"/>
    </source>
</evidence>
<accession>T1K0J8</accession>
<dbReference type="Proteomes" id="UP000015104">
    <property type="component" value="Unassembled WGS sequence"/>
</dbReference>
<reference evidence="1" key="2">
    <citation type="submission" date="2015-06" db="UniProtKB">
        <authorList>
            <consortium name="EnsemblMetazoa"/>
        </authorList>
    </citation>
    <scope>IDENTIFICATION</scope>
</reference>
<evidence type="ECO:0000313" key="2">
    <source>
        <dbReference type="Proteomes" id="UP000015104"/>
    </source>
</evidence>
<organism evidence="1 2">
    <name type="scientific">Tetranychus urticae</name>
    <name type="common">Two-spotted spider mite</name>
    <dbReference type="NCBI Taxonomy" id="32264"/>
    <lineage>
        <taxon>Eukaryota</taxon>
        <taxon>Metazoa</taxon>
        <taxon>Ecdysozoa</taxon>
        <taxon>Arthropoda</taxon>
        <taxon>Chelicerata</taxon>
        <taxon>Arachnida</taxon>
        <taxon>Acari</taxon>
        <taxon>Acariformes</taxon>
        <taxon>Trombidiformes</taxon>
        <taxon>Prostigmata</taxon>
        <taxon>Eleutherengona</taxon>
        <taxon>Raphignathae</taxon>
        <taxon>Tetranychoidea</taxon>
        <taxon>Tetranychidae</taxon>
        <taxon>Tetranychus</taxon>
    </lineage>
</organism>